<dbReference type="PANTHER" id="PTHR41287:SF1">
    <property type="entry name" value="PROTEIN YMFN"/>
    <property type="match status" value="1"/>
</dbReference>
<proteinExistence type="predicted"/>
<dbReference type="InterPro" id="IPR046461">
    <property type="entry name" value="TerL_ATPase"/>
</dbReference>
<accession>A0ABY5MPX6</accession>
<evidence type="ECO:0008006" key="6">
    <source>
        <dbReference type="Google" id="ProtNLM"/>
    </source>
</evidence>
<dbReference type="EMBL" id="CP030941">
    <property type="protein sequence ID" value="UUP19517.1"/>
    <property type="molecule type" value="Genomic_DNA"/>
</dbReference>
<sequence length="605" mass="66117">MRISARPAADDLATLYALDVLDGKIVAGEFVREACKRHLRDLDEASSRGLSYDVAKAKYKCGFFPAVLTVTEGTAAGKPFTLLPWHGFVVSSLHGWRRSDGLRRFRMAWLETGKGQAKSPLMAGMGVDMMGFDGKDRAEVYAIAGDKDQANVLFKDAVAMCRATIPDCDDGDSLEARGNVIIRGVGDNAWKIEHRETGSKFQSMASVDSISGPRPYAVLADEIHEFKTSYSLQIWKAAIDKMSGDPLMILGTNTPASNQIVGTEYSELFQKIVTGQAEDDSLFGFIARVDKGDHETVFDNEDCWQKALPALGVTYPIDNIRKRVTTAKLMLSEALATKRLYFGIPVGTDGFWISEDAWNAVQGEVDEAELAGSPCWLGLDLSKKNDLTALTACWRKNGKLFVKTWYFTTKAGIHDRARDDNAPYDQWAEKGLIEAVPGATIDYEFVAAKVQALCGKHDVRFLAFDPAKIGDFIDACGRIGFDAWKFEGPEEPTGEGLMLVRHGQGTRIVFQERALCMPRSVEQLEDAILAGSITIEASPVTTMCAANAAIASDAMNNRAFDKKRSRGRIDGMVSIAEAVGAANAELVPAPPTSPWDDPDFKYEAA</sequence>
<evidence type="ECO:0000313" key="4">
    <source>
        <dbReference type="EMBL" id="UUP19517.1"/>
    </source>
</evidence>
<dbReference type="InterPro" id="IPR046462">
    <property type="entry name" value="TerL_nuclease"/>
</dbReference>
<evidence type="ECO:0000256" key="1">
    <source>
        <dbReference type="SAM" id="MobiDB-lite"/>
    </source>
</evidence>
<evidence type="ECO:0000259" key="2">
    <source>
        <dbReference type="Pfam" id="PF03354"/>
    </source>
</evidence>
<dbReference type="Pfam" id="PF03354">
    <property type="entry name" value="TerL_ATPase"/>
    <property type="match status" value="1"/>
</dbReference>
<dbReference type="Pfam" id="PF20441">
    <property type="entry name" value="TerL_nuclease"/>
    <property type="match status" value="1"/>
</dbReference>
<dbReference type="InterPro" id="IPR027417">
    <property type="entry name" value="P-loop_NTPase"/>
</dbReference>
<feature type="domain" description="Terminase large subunit-like ATPase" evidence="2">
    <location>
        <begin position="84"/>
        <end position="264"/>
    </location>
</feature>
<dbReference type="Gene3D" id="3.40.50.300">
    <property type="entry name" value="P-loop containing nucleotide triphosphate hydrolases"/>
    <property type="match status" value="1"/>
</dbReference>
<feature type="region of interest" description="Disordered" evidence="1">
    <location>
        <begin position="586"/>
        <end position="605"/>
    </location>
</feature>
<evidence type="ECO:0000313" key="5">
    <source>
        <dbReference type="Proteomes" id="UP001342418"/>
    </source>
</evidence>
<dbReference type="PANTHER" id="PTHR41287">
    <property type="match status" value="1"/>
</dbReference>
<dbReference type="InterPro" id="IPR005021">
    <property type="entry name" value="Terminase_largesu-like"/>
</dbReference>
<keyword evidence="5" id="KW-1185">Reference proteome</keyword>
<reference evidence="4 5" key="1">
    <citation type="submission" date="2018-07" db="EMBL/GenBank/DDBJ databases">
        <title>Genome sequence of Nitratireductor thuwali#1536.</title>
        <authorList>
            <person name="Michoud G."/>
            <person name="Merlino G."/>
            <person name="Sefrji F.O."/>
            <person name="Daffonchio D."/>
        </authorList>
    </citation>
    <scope>NUCLEOTIDE SEQUENCE [LARGE SCALE GENOMIC DNA]</scope>
    <source>
        <strain evidence="5">Nit1536</strain>
    </source>
</reference>
<organism evidence="4 5">
    <name type="scientific">Nitratireductor thuwali</name>
    <dbReference type="NCBI Taxonomy" id="2267699"/>
    <lineage>
        <taxon>Bacteria</taxon>
        <taxon>Pseudomonadati</taxon>
        <taxon>Pseudomonadota</taxon>
        <taxon>Alphaproteobacteria</taxon>
        <taxon>Hyphomicrobiales</taxon>
        <taxon>Phyllobacteriaceae</taxon>
        <taxon>Nitratireductor</taxon>
    </lineage>
</organism>
<protein>
    <recommendedName>
        <fullName evidence="6">Terminase</fullName>
    </recommendedName>
</protein>
<dbReference type="RefSeq" id="WP_338531662.1">
    <property type="nucleotide sequence ID" value="NZ_CP030941.1"/>
</dbReference>
<feature type="domain" description="Terminase large subunit-like endonuclease" evidence="3">
    <location>
        <begin position="278"/>
        <end position="477"/>
    </location>
</feature>
<name>A0ABY5MPX6_9HYPH</name>
<evidence type="ECO:0000259" key="3">
    <source>
        <dbReference type="Pfam" id="PF20441"/>
    </source>
</evidence>
<gene>
    <name evidence="4" type="ORF">NTH_04020</name>
</gene>
<dbReference type="Proteomes" id="UP001342418">
    <property type="component" value="Chromosome"/>
</dbReference>